<organism evidence="2 3">
    <name type="scientific">Primorskyibacter flagellatus</name>
    <dbReference type="NCBI Taxonomy" id="1387277"/>
    <lineage>
        <taxon>Bacteria</taxon>
        <taxon>Pseudomonadati</taxon>
        <taxon>Pseudomonadota</taxon>
        <taxon>Alphaproteobacteria</taxon>
        <taxon>Rhodobacterales</taxon>
        <taxon>Roseobacteraceae</taxon>
        <taxon>Primorskyibacter</taxon>
    </lineage>
</organism>
<protein>
    <recommendedName>
        <fullName evidence="4">Fibronectin type-III domain-containing protein</fullName>
    </recommendedName>
</protein>
<dbReference type="SUPFAM" id="SSF49265">
    <property type="entry name" value="Fibronectin type III"/>
    <property type="match status" value="1"/>
</dbReference>
<evidence type="ECO:0000256" key="1">
    <source>
        <dbReference type="SAM" id="SignalP"/>
    </source>
</evidence>
<dbReference type="InterPro" id="IPR036116">
    <property type="entry name" value="FN3_sf"/>
</dbReference>
<accession>A0A916ZXQ0</accession>
<name>A0A916ZXQ0_9RHOB</name>
<sequence length="556" mass="60350">MPDPATRFATCLGAVLVCALSALPLQAETRGGLPGGLPLDAETSDGSIRLIWPDARPRIAGNAEISRRPLGETGIASWQVIAPGAGPVQFYRDDTATPGTEWEYRVRRIGRGVIDQGYWAGGTGLDTPDHRGTAVLVVAEGTGDVIAPQLDRFRDDLTGDGWHLVDLSVPSGRDLDPAQTLPLARTLKSEIRTAYLTRSAGDFAIVLVGPVPLVQSGRIAPDGHEARAFGTDLFYADLDTEWPAREDGILVPSTIPDGRIEAMVGRIDFSRTAPRQPEMETTFLRAYFDRNHAWRHGEWGDLREAYLGRPHHLFVEGEGLANIVGPVNVTEGGHHDAGETRRWLFGVDFGDANGRRYLTEHAARPTFAINFGSYKPSIERVNNAMAAIMAEPNQALAVAWGARPAWRLHGMAVGRTIGDAQMRTVNNGPDMPGRFDTSDYLPTGQYPMFHPVWGTLLGDPTLHAFPVLPPADLTLTRTADDVTLTWTASAEAGATYRLYRAGPDGIFAPLGPESIDATTFTDPDPLPEGRYMVRARVLKRIHAGSLFALSQGIFAE</sequence>
<evidence type="ECO:0008006" key="4">
    <source>
        <dbReference type="Google" id="ProtNLM"/>
    </source>
</evidence>
<evidence type="ECO:0000313" key="3">
    <source>
        <dbReference type="Proteomes" id="UP000612855"/>
    </source>
</evidence>
<feature type="chain" id="PRO_5037574313" description="Fibronectin type-III domain-containing protein" evidence="1">
    <location>
        <begin position="28"/>
        <end position="556"/>
    </location>
</feature>
<keyword evidence="3" id="KW-1185">Reference proteome</keyword>
<dbReference type="EMBL" id="BMFJ01000001">
    <property type="protein sequence ID" value="GGE18198.1"/>
    <property type="molecule type" value="Genomic_DNA"/>
</dbReference>
<dbReference type="RefSeq" id="WP_188475933.1">
    <property type="nucleotide sequence ID" value="NZ_BMFJ01000001.1"/>
</dbReference>
<dbReference type="Gene3D" id="2.60.40.10">
    <property type="entry name" value="Immunoglobulins"/>
    <property type="match status" value="1"/>
</dbReference>
<evidence type="ECO:0000313" key="2">
    <source>
        <dbReference type="EMBL" id="GGE18198.1"/>
    </source>
</evidence>
<keyword evidence="1" id="KW-0732">Signal</keyword>
<reference evidence="3" key="1">
    <citation type="journal article" date="2019" name="Int. J. Syst. Evol. Microbiol.">
        <title>The Global Catalogue of Microorganisms (GCM) 10K type strain sequencing project: providing services to taxonomists for standard genome sequencing and annotation.</title>
        <authorList>
            <consortium name="The Broad Institute Genomics Platform"/>
            <consortium name="The Broad Institute Genome Sequencing Center for Infectious Disease"/>
            <person name="Wu L."/>
            <person name="Ma J."/>
        </authorList>
    </citation>
    <scope>NUCLEOTIDE SEQUENCE [LARGE SCALE GENOMIC DNA]</scope>
    <source>
        <strain evidence="3">CGMCC 1.12664</strain>
    </source>
</reference>
<dbReference type="Proteomes" id="UP000612855">
    <property type="component" value="Unassembled WGS sequence"/>
</dbReference>
<dbReference type="InterPro" id="IPR003961">
    <property type="entry name" value="FN3_dom"/>
</dbReference>
<proteinExistence type="predicted"/>
<dbReference type="AlphaFoldDB" id="A0A916ZXQ0"/>
<dbReference type="CDD" id="cd00063">
    <property type="entry name" value="FN3"/>
    <property type="match status" value="1"/>
</dbReference>
<feature type="signal peptide" evidence="1">
    <location>
        <begin position="1"/>
        <end position="27"/>
    </location>
</feature>
<gene>
    <name evidence="2" type="ORF">GCM10011360_03730</name>
</gene>
<dbReference type="InterPro" id="IPR013783">
    <property type="entry name" value="Ig-like_fold"/>
</dbReference>
<comment type="caution">
    <text evidence="2">The sequence shown here is derived from an EMBL/GenBank/DDBJ whole genome shotgun (WGS) entry which is preliminary data.</text>
</comment>